<feature type="region of interest" description="Disordered" evidence="2">
    <location>
        <begin position="1095"/>
        <end position="1116"/>
    </location>
</feature>
<dbReference type="InParanoid" id="A0A0G4EC72"/>
<feature type="compositionally biased region" description="Pro residues" evidence="2">
    <location>
        <begin position="1231"/>
        <end position="1241"/>
    </location>
</feature>
<evidence type="ECO:0000313" key="4">
    <source>
        <dbReference type="EMBL" id="CEL93093.1"/>
    </source>
</evidence>
<feature type="region of interest" description="Disordered" evidence="2">
    <location>
        <begin position="1674"/>
        <end position="1698"/>
    </location>
</feature>
<feature type="compositionally biased region" description="Basic and acidic residues" evidence="2">
    <location>
        <begin position="1674"/>
        <end position="1697"/>
    </location>
</feature>
<evidence type="ECO:0000259" key="3">
    <source>
        <dbReference type="PROSITE" id="PS50923"/>
    </source>
</evidence>
<keyword evidence="1" id="KW-1015">Disulfide bond</keyword>
<gene>
    <name evidence="4" type="ORF">Vbra_6928</name>
</gene>
<feature type="region of interest" description="Disordered" evidence="2">
    <location>
        <begin position="196"/>
        <end position="216"/>
    </location>
</feature>
<dbReference type="EMBL" id="CDMY01000138">
    <property type="protein sequence ID" value="CEL93093.1"/>
    <property type="molecule type" value="Genomic_DNA"/>
</dbReference>
<evidence type="ECO:0000256" key="2">
    <source>
        <dbReference type="SAM" id="MobiDB-lite"/>
    </source>
</evidence>
<dbReference type="Proteomes" id="UP000041254">
    <property type="component" value="Unassembled WGS sequence"/>
</dbReference>
<name>A0A0G4EC72_VITBC</name>
<reference evidence="4 5" key="1">
    <citation type="submission" date="2014-11" db="EMBL/GenBank/DDBJ databases">
        <authorList>
            <person name="Zhu J."/>
            <person name="Qi W."/>
            <person name="Song R."/>
        </authorList>
    </citation>
    <scope>NUCLEOTIDE SEQUENCE [LARGE SCALE GENOMIC DNA]</scope>
</reference>
<dbReference type="VEuPathDB" id="CryptoDB:Vbra_6928"/>
<evidence type="ECO:0000313" key="5">
    <source>
        <dbReference type="Proteomes" id="UP000041254"/>
    </source>
</evidence>
<sequence length="2743" mass="304234">MIGGYGDSADDIHGQLVGQSRWREIEGRMDAGEKLPPCQTRQAEVFSLRLTRNDKRLPWSWHDDAQGANAEVLDAEDHPPFLRQITDPHTGREVSWLGFGPGRYLVTPPNGDRRVCYRWAESQNEGFTSAILIAFDHPPPPGKPIVFLDTWFGFRLGASAAYDYEHVQGHSDSRELDVDPDAINLGLIDLQAREQDTPLEEAGSKGSQPQGHAPPAAGMVRTCWRSAAGFVYHFVMSQSTLQIFKMGKMIGEVAVPAAIATNMLTPSPLSLGCDHRGSNCLKGRVRYMHYVNSGTLTSDMSGAAQQVADNSVFFRPVSIGSTEKCPPYAQVLLANGDPVEAYVGKPAERPSITHAAKYLRRAMPHGSLLSLRCVTEGANLTYHGSGVEEDTIKCGAVKSGEWPARILECMKDCDPTNATWWNDTDLGGAAVNPRYKLVSPRRATRLRHGERVQMQCGPGYLPPVNLPSETTLWCNDGHLDQLDLPCKDMCPSLILAPPDYTQPLSRVRYRVTGGEQGRPEGATRTIRCAEDYRPSTTSGYKQDSQVIYCRQGNWTDVALQCIGSCGQFRFPTHVDATRYVTDPPYGEVATGASVTVSCAAGFVPRKGQKASERLDCVCFGKKDQCDDAHRWRYTEPRLDCKASCGRHPFDTNTTDLYTVDYGNTVQSVSHKHAAPTVPYLSEVRITCNATAGYGVRYGLEEAVTSQCTGGTRDSSDPYTRVDIQCYRKCLSPPESMLPSGDASRKYLLTYTGGAPRTVPFLHGSSVALSCAANAHKATDQMVDKQTLVCMDGNWTQRALTCKADCGPWTPLPTTRFQTLPPQEELVQSPSQLHGFRVRVQCQRDRSKAAVTDRELPNEEQHVTCLDGQWTPLTILCKVPCGKLSLKGPSSLLTTAGQGVSFRWPEGAVPEPRAVSDMYVLSSESPLRSPSPHGTRVTIECDTAQHFHPFAGPDTKDIVCTDGHWSQQDIICGPDCPVFPSFGPPSFYHYTSLVRRVSSVDRVIAPEAAKAPSLEAPVAVISPVAQEFYRKASYQPCGAKLSVQCNQQGNFAPRMGPRPMRSRRIVGGGTFECMAPCGPYPIERLSFPELYSIRPLSSAPPREEAGEPEEGGAEERPAPLFVHGSRLLIKCDTAQRAAATPREPGQVSAVCVNGTWSPVPPPFICSQECVAPQLPASYEVMGTVKSAYRHGGCRSESCRDLSEVIDHDRFPFRLVSEPEELQEDAVCEGVPRPRPTEPPSTTPLPENASALVKALAMIPPMEPDPAATRPRIDFLLSDFPRHGSCVIFGCAVGEGADVESLQWRSVSCAAPGDTRGNWKDVFGSNDCTTLRCLDGQWTPREFDCKDDCPPPLSKRHLPGVVYVEEHKDVYKHGEVEYLQCTGYDRIASGFAALPPHPTDHIETVTCDAGRFEDVTLICRKRCPPFFPPFAPLEAYVVSPTPVFDPALLDADRRVFLYQLNPAEADMKAMAALEPHFRHNSGRWIECAKGWSDPSWPAPRPDFVECYNGTWAHQIIRCRRQCPGVAFHLLNPALYKVEYSGRRPEPKKTTRQASSDPLADLINRLLPTKPGEPIDTSQTTQRERDTAYVWGALNRSRFYDDGVFMKITCLEGDLTRPIVAIKAEQQAARARGEQWLPTELEDCSDHQCDVMCARGTWTELKHYCHRRCPPFIPPERSRKQCDPPEHCKEPEDLSTEERNNPFFSPDDGLWRHGSTFLLKCTSPFCPHPAPENSTVRCNDGEWEKTTLECRRPCLARMDVRLYRPDEEALRYQVADAEDNVPPTGEDTPRIDGETGQPLPLYIHGSRQLVSCNTTGGYQSVLPRPADMTACQDGVWTLTAIMCRRDCPPIADYFAAFGESQARYVVEGGGDSTRHGTVLQVSCAPRHSPVEGEEAETVECNDGTWWPLILRYRKMCVDYIKWASAHDPSLLDTSQYWIHRPQEHLVDKLMPAGRSLTVMCAPLHSSSFQVAGSTALDRQQILCEDGEYTKRLIHCEANCPEYTPEQDYGTDPDFGGGLIVQDVGVGLDTIYHTHSIRNGATRRIKCCQTGELAYQLGSLPDDADTSWLESSIKCRWNWASYLDEPPYEDEVRCYNGQWTLPALQCYPMCLPFGQEMVHASGNSSDYLHPVTKHVLGPINGLVPPGAEAQVRCDKGYLPEPQQDLWNTNPPVTVRCTRGYMTAPYVCIKTCPKPYREKPKMVRYNIGGGDSAEYEALTYEQLLAHRPWIVRHRGRYFAFCYTPDCRSENATSLNDTIASRWNGTGRVEKGDIDKDERILRKRNVVEVRKYIWGCLNRRRSVTTFDYYNAWQWATTAGVAAAGLASAFVFPPAAIVTGVLLGLGVIDFGSSLHIYYFKWFWPKAMHNGFAARVYGEWGAKQYECLWGVWVPRPDATLECEQSRFQQTCIDAHTTVWTRKKHEVKPRHSTNTDTKAAPRGGRGWLAGFASSFQSLSGRLRLMSNIANDVEGRSSGVGSLLTALLELVLAGGGVSRSERGGGEAVRLDGLEPVSAAEVEVGDQILSYGSGRPRLTEVYFRESYPAQPTRVIDIDVATTPCPSGASTSSSLRLSPSHRLPVFRQQQQHGRHRPLVRRVVRADEVRLGDMLATVVAHTAPPRHTGLYCASHETGRARGDNVTMGLEGEGGVFAHSYGRVTGVRGATKRCGLELLYMLDSHMVANGLVITDSDEPMDAHMPYTYLSNLDTRMVYWLFGAAGGVNSSIFRAYWRWSVGRSDFVQSIVMRRWMDK</sequence>
<proteinExistence type="predicted"/>
<dbReference type="SMART" id="SM00032">
    <property type="entry name" value="CCP"/>
    <property type="match status" value="6"/>
</dbReference>
<evidence type="ECO:0000256" key="1">
    <source>
        <dbReference type="ARBA" id="ARBA00023157"/>
    </source>
</evidence>
<feature type="region of interest" description="Disordered" evidence="2">
    <location>
        <begin position="1225"/>
        <end position="1244"/>
    </location>
</feature>
<dbReference type="OrthoDB" id="10051774at2759"/>
<dbReference type="InterPro" id="IPR000436">
    <property type="entry name" value="Sushi_SCR_CCP_dom"/>
</dbReference>
<accession>A0A0G4EC72</accession>
<feature type="domain" description="Sushi" evidence="3">
    <location>
        <begin position="1683"/>
        <end position="1749"/>
    </location>
</feature>
<protein>
    <recommendedName>
        <fullName evidence="3">Sushi domain-containing protein</fullName>
    </recommendedName>
</protein>
<dbReference type="PhylomeDB" id="A0A0G4EC72"/>
<dbReference type="PROSITE" id="PS50923">
    <property type="entry name" value="SUSHI"/>
    <property type="match status" value="1"/>
</dbReference>
<organism evidence="4 5">
    <name type="scientific">Vitrella brassicaformis (strain CCMP3155)</name>
    <dbReference type="NCBI Taxonomy" id="1169540"/>
    <lineage>
        <taxon>Eukaryota</taxon>
        <taxon>Sar</taxon>
        <taxon>Alveolata</taxon>
        <taxon>Colpodellida</taxon>
        <taxon>Vitrellaceae</taxon>
        <taxon>Vitrella</taxon>
    </lineage>
</organism>
<keyword evidence="5" id="KW-1185">Reference proteome</keyword>